<name>A0A0N1PJV4_PAPMA</name>
<protein>
    <recommendedName>
        <fullName evidence="4">Secreted protein</fullName>
    </recommendedName>
</protein>
<sequence>MIVVMMLLSLFIPFVAKAIHDSSETKSLRKIVNAITVRSQGVQSEAKKNILQRLLRSIKCIPEPKLPVSSINMFIPTTELPKHSNNKRFIKNFKHPGG</sequence>
<comment type="caution">
    <text evidence="2">The sequence shown here is derived from an EMBL/GenBank/DDBJ whole genome shotgun (WGS) entry which is preliminary data.</text>
</comment>
<feature type="signal peptide" evidence="1">
    <location>
        <begin position="1"/>
        <end position="18"/>
    </location>
</feature>
<evidence type="ECO:0000313" key="3">
    <source>
        <dbReference type="Proteomes" id="UP000053240"/>
    </source>
</evidence>
<organism evidence="2 3">
    <name type="scientific">Papilio machaon</name>
    <name type="common">Old World swallowtail butterfly</name>
    <dbReference type="NCBI Taxonomy" id="76193"/>
    <lineage>
        <taxon>Eukaryota</taxon>
        <taxon>Metazoa</taxon>
        <taxon>Ecdysozoa</taxon>
        <taxon>Arthropoda</taxon>
        <taxon>Hexapoda</taxon>
        <taxon>Insecta</taxon>
        <taxon>Pterygota</taxon>
        <taxon>Neoptera</taxon>
        <taxon>Endopterygota</taxon>
        <taxon>Lepidoptera</taxon>
        <taxon>Glossata</taxon>
        <taxon>Ditrysia</taxon>
        <taxon>Papilionoidea</taxon>
        <taxon>Papilionidae</taxon>
        <taxon>Papilioninae</taxon>
        <taxon>Papilio</taxon>
    </lineage>
</organism>
<dbReference type="AlphaFoldDB" id="A0A0N1PJV4"/>
<accession>A0A0N1PJV4</accession>
<dbReference type="EMBL" id="LADJ01020396">
    <property type="protein sequence ID" value="KPJ21080.1"/>
    <property type="molecule type" value="Genomic_DNA"/>
</dbReference>
<feature type="chain" id="PRO_5005879811" description="Secreted protein" evidence="1">
    <location>
        <begin position="19"/>
        <end position="98"/>
    </location>
</feature>
<dbReference type="Proteomes" id="UP000053240">
    <property type="component" value="Unassembled WGS sequence"/>
</dbReference>
<evidence type="ECO:0000313" key="2">
    <source>
        <dbReference type="EMBL" id="KPJ21080.1"/>
    </source>
</evidence>
<evidence type="ECO:0008006" key="4">
    <source>
        <dbReference type="Google" id="ProtNLM"/>
    </source>
</evidence>
<reference evidence="2 3" key="1">
    <citation type="journal article" date="2015" name="Nat. Commun.">
        <title>Outbred genome sequencing and CRISPR/Cas9 gene editing in butterflies.</title>
        <authorList>
            <person name="Li X."/>
            <person name="Fan D."/>
            <person name="Zhang W."/>
            <person name="Liu G."/>
            <person name="Zhang L."/>
            <person name="Zhao L."/>
            <person name="Fang X."/>
            <person name="Chen L."/>
            <person name="Dong Y."/>
            <person name="Chen Y."/>
            <person name="Ding Y."/>
            <person name="Zhao R."/>
            <person name="Feng M."/>
            <person name="Zhu Y."/>
            <person name="Feng Y."/>
            <person name="Jiang X."/>
            <person name="Zhu D."/>
            <person name="Xiang H."/>
            <person name="Feng X."/>
            <person name="Li S."/>
            <person name="Wang J."/>
            <person name="Zhang G."/>
            <person name="Kronforst M.R."/>
            <person name="Wang W."/>
        </authorList>
    </citation>
    <scope>NUCLEOTIDE SEQUENCE [LARGE SCALE GENOMIC DNA]</scope>
    <source>
        <strain evidence="2">Ya'a_city_454_Pm</strain>
        <tissue evidence="2">Whole body</tissue>
    </source>
</reference>
<dbReference type="InParanoid" id="A0A0N1PJV4"/>
<evidence type="ECO:0000256" key="1">
    <source>
        <dbReference type="SAM" id="SignalP"/>
    </source>
</evidence>
<gene>
    <name evidence="2" type="ORF">RR48_00534</name>
</gene>
<proteinExistence type="predicted"/>
<keyword evidence="1" id="KW-0732">Signal</keyword>
<keyword evidence="3" id="KW-1185">Reference proteome</keyword>